<dbReference type="InterPro" id="IPR051027">
    <property type="entry name" value="bZIP_transcription_factors"/>
</dbReference>
<dbReference type="PANTHER" id="PTHR19304">
    <property type="entry name" value="CYCLIC-AMP RESPONSE ELEMENT BINDING PROTEIN"/>
    <property type="match status" value="1"/>
</dbReference>
<reference evidence="9" key="1">
    <citation type="journal article" date="2023" name="Insect Mol. Biol.">
        <title>Genome sequencing provides insights into the evolution of gene families encoding plant cell wall-degrading enzymes in longhorned beetles.</title>
        <authorList>
            <person name="Shin N.R."/>
            <person name="Okamura Y."/>
            <person name="Kirsch R."/>
            <person name="Pauchet Y."/>
        </authorList>
    </citation>
    <scope>NUCLEOTIDE SEQUENCE</scope>
    <source>
        <strain evidence="9">RBIC_L_NR</strain>
    </source>
</reference>
<keyword evidence="4" id="KW-0539">Nucleus</keyword>
<dbReference type="SMART" id="SM00355">
    <property type="entry name" value="ZnF_C2H2"/>
    <property type="match status" value="1"/>
</dbReference>
<gene>
    <name evidence="9" type="ORF">NQ314_005224</name>
</gene>
<sequence>MNETQKPFACSEKGCEMTFTNEDHLNWHQKKHDMMLNLGLSKNNDIADQTPTPTRFIRNCEEVGLFQDLQNVCNVNPFDEYFKKAVDLAKNGVTLDIPETNSDDTLHTPHILPHIEENRQKINNANNRDDNTSQSNDFSLNNVIPIAATSEHACENDNSIIECKSTPVIVIDDDSNNEKQENNIKKKIKEALQNKDKQKENQTSTVSTNSITVVPFHNLATIKQKPNNIMEKEKSNNINSKICSNSDDNSKEKIREMNRAAQIRCRKRKQMRWREMELEIRILKEENKKFKMENNNLKFQLMQIKEKSLNADKGMAIASSNIRNSPILPRIQPQKSPPAIPNPIVIQILPSASNLDVVVSQNPQTNIKIENIQNLTNLNDESEQKKVKKKNLRKIVPKIIMEN</sequence>
<evidence type="ECO:0000259" key="7">
    <source>
        <dbReference type="PROSITE" id="PS50157"/>
    </source>
</evidence>
<evidence type="ECO:0000256" key="3">
    <source>
        <dbReference type="ARBA" id="ARBA00023163"/>
    </source>
</evidence>
<evidence type="ECO:0000256" key="5">
    <source>
        <dbReference type="PROSITE-ProRule" id="PRU00042"/>
    </source>
</evidence>
<evidence type="ECO:0000313" key="10">
    <source>
        <dbReference type="Proteomes" id="UP001162156"/>
    </source>
</evidence>
<keyword evidence="2" id="KW-0805">Transcription regulation</keyword>
<evidence type="ECO:0008006" key="11">
    <source>
        <dbReference type="Google" id="ProtNLM"/>
    </source>
</evidence>
<dbReference type="EMBL" id="JANEYF010001458">
    <property type="protein sequence ID" value="KAJ8963965.1"/>
    <property type="molecule type" value="Genomic_DNA"/>
</dbReference>
<feature type="domain" description="BZIP" evidence="8">
    <location>
        <begin position="248"/>
        <end position="306"/>
    </location>
</feature>
<keyword evidence="10" id="KW-1185">Reference proteome</keyword>
<dbReference type="Gene3D" id="3.30.160.60">
    <property type="entry name" value="Classic Zinc Finger"/>
    <property type="match status" value="1"/>
</dbReference>
<dbReference type="InterPro" id="IPR036236">
    <property type="entry name" value="Znf_C2H2_sf"/>
</dbReference>
<dbReference type="PROSITE" id="PS50157">
    <property type="entry name" value="ZINC_FINGER_C2H2_2"/>
    <property type="match status" value="1"/>
</dbReference>
<dbReference type="GO" id="GO:0008270">
    <property type="term" value="F:zinc ion binding"/>
    <property type="evidence" value="ECO:0007669"/>
    <property type="project" value="UniProtKB-KW"/>
</dbReference>
<dbReference type="PROSITE" id="PS50217">
    <property type="entry name" value="BZIP"/>
    <property type="match status" value="1"/>
</dbReference>
<protein>
    <recommendedName>
        <fullName evidence="11">Cyclic AMP-dependent transcription factor ATF-2</fullName>
    </recommendedName>
</protein>
<dbReference type="InterPro" id="IPR004827">
    <property type="entry name" value="bZIP"/>
</dbReference>
<comment type="subcellular location">
    <subcellularLocation>
        <location evidence="1">Nucleus</location>
    </subcellularLocation>
</comment>
<keyword evidence="5" id="KW-0863">Zinc-finger</keyword>
<dbReference type="PROSITE" id="PS00028">
    <property type="entry name" value="ZINC_FINGER_C2H2_1"/>
    <property type="match status" value="1"/>
</dbReference>
<dbReference type="InterPro" id="IPR013087">
    <property type="entry name" value="Znf_C2H2_type"/>
</dbReference>
<evidence type="ECO:0000256" key="2">
    <source>
        <dbReference type="ARBA" id="ARBA00023015"/>
    </source>
</evidence>
<dbReference type="SUPFAM" id="SSF57667">
    <property type="entry name" value="beta-beta-alpha zinc fingers"/>
    <property type="match status" value="1"/>
</dbReference>
<feature type="coiled-coil region" evidence="6">
    <location>
        <begin position="273"/>
        <end position="307"/>
    </location>
</feature>
<dbReference type="Gene3D" id="1.20.5.170">
    <property type="match status" value="1"/>
</dbReference>
<evidence type="ECO:0000256" key="1">
    <source>
        <dbReference type="ARBA" id="ARBA00004123"/>
    </source>
</evidence>
<dbReference type="AlphaFoldDB" id="A0AAV8ZJ80"/>
<accession>A0AAV8ZJ80</accession>
<evidence type="ECO:0000313" key="9">
    <source>
        <dbReference type="EMBL" id="KAJ8963965.1"/>
    </source>
</evidence>
<evidence type="ECO:0000256" key="4">
    <source>
        <dbReference type="ARBA" id="ARBA00023242"/>
    </source>
</evidence>
<dbReference type="SUPFAM" id="SSF57959">
    <property type="entry name" value="Leucine zipper domain"/>
    <property type="match status" value="1"/>
</dbReference>
<dbReference type="GO" id="GO:0003700">
    <property type="term" value="F:DNA-binding transcription factor activity"/>
    <property type="evidence" value="ECO:0007669"/>
    <property type="project" value="InterPro"/>
</dbReference>
<dbReference type="GO" id="GO:0005634">
    <property type="term" value="C:nucleus"/>
    <property type="evidence" value="ECO:0007669"/>
    <property type="project" value="UniProtKB-SubCell"/>
</dbReference>
<evidence type="ECO:0000256" key="6">
    <source>
        <dbReference type="SAM" id="Coils"/>
    </source>
</evidence>
<keyword evidence="3" id="KW-0804">Transcription</keyword>
<dbReference type="Proteomes" id="UP001162156">
    <property type="component" value="Unassembled WGS sequence"/>
</dbReference>
<dbReference type="InterPro" id="IPR046347">
    <property type="entry name" value="bZIP_sf"/>
</dbReference>
<comment type="caution">
    <text evidence="9">The sequence shown here is derived from an EMBL/GenBank/DDBJ whole genome shotgun (WGS) entry which is preliminary data.</text>
</comment>
<dbReference type="SMART" id="SM00338">
    <property type="entry name" value="BRLZ"/>
    <property type="match status" value="1"/>
</dbReference>
<evidence type="ECO:0000259" key="8">
    <source>
        <dbReference type="PROSITE" id="PS50217"/>
    </source>
</evidence>
<name>A0AAV8ZJ80_9CUCU</name>
<organism evidence="9 10">
    <name type="scientific">Rhamnusium bicolor</name>
    <dbReference type="NCBI Taxonomy" id="1586634"/>
    <lineage>
        <taxon>Eukaryota</taxon>
        <taxon>Metazoa</taxon>
        <taxon>Ecdysozoa</taxon>
        <taxon>Arthropoda</taxon>
        <taxon>Hexapoda</taxon>
        <taxon>Insecta</taxon>
        <taxon>Pterygota</taxon>
        <taxon>Neoptera</taxon>
        <taxon>Endopterygota</taxon>
        <taxon>Coleoptera</taxon>
        <taxon>Polyphaga</taxon>
        <taxon>Cucujiformia</taxon>
        <taxon>Chrysomeloidea</taxon>
        <taxon>Cerambycidae</taxon>
        <taxon>Lepturinae</taxon>
        <taxon>Rhagiini</taxon>
        <taxon>Rhamnusium</taxon>
    </lineage>
</organism>
<feature type="domain" description="C2H2-type" evidence="7">
    <location>
        <begin position="8"/>
        <end position="32"/>
    </location>
</feature>
<keyword evidence="5" id="KW-0479">Metal-binding</keyword>
<keyword evidence="6" id="KW-0175">Coiled coil</keyword>
<dbReference type="CDD" id="cd14686">
    <property type="entry name" value="bZIP"/>
    <property type="match status" value="1"/>
</dbReference>
<proteinExistence type="predicted"/>
<keyword evidence="5" id="KW-0862">Zinc</keyword>